<dbReference type="SUPFAM" id="SSF52833">
    <property type="entry name" value="Thioredoxin-like"/>
    <property type="match status" value="1"/>
</dbReference>
<comment type="subcellular location">
    <subcellularLocation>
        <location evidence="1">Cytoplasm</location>
    </subcellularLocation>
</comment>
<dbReference type="InterPro" id="IPR002109">
    <property type="entry name" value="Glutaredoxin"/>
</dbReference>
<dbReference type="AlphaFoldDB" id="A0A835UEB6"/>
<dbReference type="GO" id="GO:0005737">
    <property type="term" value="C:cytoplasm"/>
    <property type="evidence" value="ECO:0007669"/>
    <property type="project" value="UniProtKB-SubCell"/>
</dbReference>
<name>A0A835UEB6_VANPL</name>
<feature type="region of interest" description="Disordered" evidence="5">
    <location>
        <begin position="96"/>
        <end position="120"/>
    </location>
</feature>
<evidence type="ECO:0000313" key="7">
    <source>
        <dbReference type="EMBL" id="KAG0458123.1"/>
    </source>
</evidence>
<feature type="domain" description="Glutaredoxin" evidence="6">
    <location>
        <begin position="135"/>
        <end position="204"/>
    </location>
</feature>
<keyword evidence="8" id="KW-1185">Reference proteome</keyword>
<keyword evidence="3" id="KW-0963">Cytoplasm</keyword>
<dbReference type="PANTHER" id="PTHR10168">
    <property type="entry name" value="GLUTAREDOXIN"/>
    <property type="match status" value="1"/>
</dbReference>
<evidence type="ECO:0000259" key="6">
    <source>
        <dbReference type="Pfam" id="PF00462"/>
    </source>
</evidence>
<evidence type="ECO:0000256" key="3">
    <source>
        <dbReference type="ARBA" id="ARBA00022490"/>
    </source>
</evidence>
<reference evidence="7 8" key="1">
    <citation type="journal article" date="2020" name="Nat. Food">
        <title>A phased Vanilla planifolia genome enables genetic improvement of flavour and production.</title>
        <authorList>
            <person name="Hasing T."/>
            <person name="Tang H."/>
            <person name="Brym M."/>
            <person name="Khazi F."/>
            <person name="Huang T."/>
            <person name="Chambers A.H."/>
        </authorList>
    </citation>
    <scope>NUCLEOTIDE SEQUENCE [LARGE SCALE GENOMIC DNA]</scope>
    <source>
        <tissue evidence="7">Leaf</tissue>
    </source>
</reference>
<evidence type="ECO:0000256" key="1">
    <source>
        <dbReference type="ARBA" id="ARBA00004496"/>
    </source>
</evidence>
<comment type="caution">
    <text evidence="7">The sequence shown here is derived from an EMBL/GenBank/DDBJ whole genome shotgun (WGS) entry which is preliminary data.</text>
</comment>
<dbReference type="InterPro" id="IPR011905">
    <property type="entry name" value="GlrX-like_pln_2"/>
</dbReference>
<sequence length="231" mass="24516">MPRRINSSLSLQRIQVTQVSATVKRFTAGGIDDVIMDHTTMTYTHIHVIAPAWQTIASSPKRVTSSPPPLYTRDLLLPLSTDPASRNEKKLMALSISEERSQPTARPSSPSSSSSGGTSVGGGGCLWTAVEETPVVVVGRQGCCMGHVVKRLLQGLGVNPAMWEIAEDAEEAAMRAELDKMDPLGSGGRWQATLPAVFIGGRLVGGLDHLMAAHISGALVPTLKEAGALWL</sequence>
<dbReference type="NCBIfam" id="TIGR02189">
    <property type="entry name" value="GlrX-like_plant"/>
    <property type="match status" value="1"/>
</dbReference>
<evidence type="ECO:0000256" key="4">
    <source>
        <dbReference type="ARBA" id="ARBA00023284"/>
    </source>
</evidence>
<organism evidence="7 8">
    <name type="scientific">Vanilla planifolia</name>
    <name type="common">Vanilla</name>
    <dbReference type="NCBI Taxonomy" id="51239"/>
    <lineage>
        <taxon>Eukaryota</taxon>
        <taxon>Viridiplantae</taxon>
        <taxon>Streptophyta</taxon>
        <taxon>Embryophyta</taxon>
        <taxon>Tracheophyta</taxon>
        <taxon>Spermatophyta</taxon>
        <taxon>Magnoliopsida</taxon>
        <taxon>Liliopsida</taxon>
        <taxon>Asparagales</taxon>
        <taxon>Orchidaceae</taxon>
        <taxon>Vanilloideae</taxon>
        <taxon>Vanilleae</taxon>
        <taxon>Vanilla</taxon>
    </lineage>
</organism>
<dbReference type="InterPro" id="IPR036249">
    <property type="entry name" value="Thioredoxin-like_sf"/>
</dbReference>
<comment type="similarity">
    <text evidence="2">Belongs to the glutaredoxin family. CC-type subfamily.</text>
</comment>
<proteinExistence type="inferred from homology"/>
<dbReference type="PROSITE" id="PS51354">
    <property type="entry name" value="GLUTAREDOXIN_2"/>
    <property type="match status" value="1"/>
</dbReference>
<gene>
    <name evidence="7" type="ORF">HPP92_023280</name>
</gene>
<dbReference type="Proteomes" id="UP000636800">
    <property type="component" value="Chromosome 12"/>
</dbReference>
<keyword evidence="4" id="KW-0676">Redox-active center</keyword>
<protein>
    <recommendedName>
        <fullName evidence="6">Glutaredoxin domain-containing protein</fullName>
    </recommendedName>
</protein>
<evidence type="ECO:0000256" key="5">
    <source>
        <dbReference type="SAM" id="MobiDB-lite"/>
    </source>
</evidence>
<dbReference type="EMBL" id="JADCNL010000012">
    <property type="protein sequence ID" value="KAG0458123.1"/>
    <property type="molecule type" value="Genomic_DNA"/>
</dbReference>
<accession>A0A835UEB6</accession>
<feature type="compositionally biased region" description="Low complexity" evidence="5">
    <location>
        <begin position="108"/>
        <end position="117"/>
    </location>
</feature>
<evidence type="ECO:0000256" key="2">
    <source>
        <dbReference type="ARBA" id="ARBA00007568"/>
    </source>
</evidence>
<dbReference type="Gene3D" id="3.40.30.10">
    <property type="entry name" value="Glutaredoxin"/>
    <property type="match status" value="1"/>
</dbReference>
<dbReference type="OrthoDB" id="301434at2759"/>
<evidence type="ECO:0000313" key="8">
    <source>
        <dbReference type="Proteomes" id="UP000636800"/>
    </source>
</evidence>
<dbReference type="Pfam" id="PF00462">
    <property type="entry name" value="Glutaredoxin"/>
    <property type="match status" value="1"/>
</dbReference>